<dbReference type="KEGG" id="cvr:CHLNCDRAFT_139329"/>
<dbReference type="RefSeq" id="XP_005844260.1">
    <property type="nucleotide sequence ID" value="XM_005844198.1"/>
</dbReference>
<keyword evidence="3" id="KW-1185">Reference proteome</keyword>
<organism evidence="3">
    <name type="scientific">Chlorella variabilis</name>
    <name type="common">Green alga</name>
    <dbReference type="NCBI Taxonomy" id="554065"/>
    <lineage>
        <taxon>Eukaryota</taxon>
        <taxon>Viridiplantae</taxon>
        <taxon>Chlorophyta</taxon>
        <taxon>core chlorophytes</taxon>
        <taxon>Trebouxiophyceae</taxon>
        <taxon>Chlorellales</taxon>
        <taxon>Chlorellaceae</taxon>
        <taxon>Chlorella clade</taxon>
        <taxon>Chlorella</taxon>
    </lineage>
</organism>
<reference evidence="2 3" key="1">
    <citation type="journal article" date="2010" name="Plant Cell">
        <title>The Chlorella variabilis NC64A genome reveals adaptation to photosymbiosis, coevolution with viruses, and cryptic sex.</title>
        <authorList>
            <person name="Blanc G."/>
            <person name="Duncan G."/>
            <person name="Agarkova I."/>
            <person name="Borodovsky M."/>
            <person name="Gurnon J."/>
            <person name="Kuo A."/>
            <person name="Lindquist E."/>
            <person name="Lucas S."/>
            <person name="Pangilinan J."/>
            <person name="Polle J."/>
            <person name="Salamov A."/>
            <person name="Terry A."/>
            <person name="Yamada T."/>
            <person name="Dunigan D.D."/>
            <person name="Grigoriev I.V."/>
            <person name="Claverie J.M."/>
            <person name="Van Etten J.L."/>
        </authorList>
    </citation>
    <scope>NUCLEOTIDE SEQUENCE [LARGE SCALE GENOMIC DNA]</scope>
    <source>
        <strain evidence="2 3">NC64A</strain>
    </source>
</reference>
<dbReference type="EMBL" id="GL433858">
    <property type="protein sequence ID" value="EFN52158.1"/>
    <property type="molecule type" value="Genomic_DNA"/>
</dbReference>
<name>E1ZQ12_CHLVA</name>
<accession>E1ZQ12</accession>
<gene>
    <name evidence="2" type="ORF">CHLNCDRAFT_139329</name>
</gene>
<dbReference type="InParanoid" id="E1ZQ12"/>
<protein>
    <submittedName>
        <fullName evidence="2">Expressed protein</fullName>
    </submittedName>
</protein>
<evidence type="ECO:0000313" key="2">
    <source>
        <dbReference type="EMBL" id="EFN52158.1"/>
    </source>
</evidence>
<feature type="compositionally biased region" description="Polar residues" evidence="1">
    <location>
        <begin position="26"/>
        <end position="36"/>
    </location>
</feature>
<dbReference type="Proteomes" id="UP000008141">
    <property type="component" value="Unassembled WGS sequence"/>
</dbReference>
<proteinExistence type="predicted"/>
<evidence type="ECO:0000313" key="3">
    <source>
        <dbReference type="Proteomes" id="UP000008141"/>
    </source>
</evidence>
<dbReference type="AlphaFoldDB" id="E1ZQ12"/>
<sequence length="74" mass="7759">MSHGPHSGGSTISMQDPQFCKLPRSGAQQHGQQPSLNGGALSMLGSSGIIDSPKDITFSFVDDAMATTARRKNL</sequence>
<dbReference type="GeneID" id="17351535"/>
<evidence type="ECO:0000256" key="1">
    <source>
        <dbReference type="SAM" id="MobiDB-lite"/>
    </source>
</evidence>
<feature type="region of interest" description="Disordered" evidence="1">
    <location>
        <begin position="1"/>
        <end position="44"/>
    </location>
</feature>